<name>A0A8J2H5K4_COTCN</name>
<sequence length="375" mass="41102">MADYAIFWLVMFFGTAASSNLTADFNEYTTEDSLPSIPNVSDIFKKCQTNNDCTIKNSECTNEQCRCKQYYFELNNQCVPGLGADCSKTIKCQALNSTCGSTTHCVCQPRFIFSNTTHCLPIQSFGQPCEESEQCSCMHDEKCQLSDTFKDIICWNKQCKCQPNHHYAFRRNACVHSSGIGEQCSIDENCEKLLFAECYENKCVCKPNYFASEGKCKIGLNANCVTTGQCSAVEHAKCEKGKCKCAEPFVERSVELCVLVSSFGGECEYVEQCTSQTSNATCEAPTDGAKKVCGCGTGQHHHASGCFPTRTLDERCDSDSECFVTSKYDSVACTGNKCVCVEGFEKVNGTFCGSAGSILGSVVLVFFMVVVKTAI</sequence>
<feature type="chain" id="PRO_5035208452" description="EB domain-containing protein" evidence="2">
    <location>
        <begin position="19"/>
        <end position="375"/>
    </location>
</feature>
<evidence type="ECO:0000313" key="5">
    <source>
        <dbReference type="Proteomes" id="UP000786811"/>
    </source>
</evidence>
<keyword evidence="5" id="KW-1185">Reference proteome</keyword>
<feature type="domain" description="EB" evidence="3">
    <location>
        <begin position="295"/>
        <end position="352"/>
    </location>
</feature>
<keyword evidence="1" id="KW-0812">Transmembrane</keyword>
<evidence type="ECO:0000313" key="4">
    <source>
        <dbReference type="EMBL" id="CAG5074308.1"/>
    </source>
</evidence>
<evidence type="ECO:0000256" key="1">
    <source>
        <dbReference type="SAM" id="Phobius"/>
    </source>
</evidence>
<evidence type="ECO:0000256" key="2">
    <source>
        <dbReference type="SAM" id="SignalP"/>
    </source>
</evidence>
<protein>
    <recommendedName>
        <fullName evidence="3">EB domain-containing protein</fullName>
    </recommendedName>
</protein>
<dbReference type="EMBL" id="CAJNRD030001114">
    <property type="protein sequence ID" value="CAG5074308.1"/>
    <property type="molecule type" value="Genomic_DNA"/>
</dbReference>
<feature type="transmembrane region" description="Helical" evidence="1">
    <location>
        <begin position="347"/>
        <end position="371"/>
    </location>
</feature>
<reference evidence="4" key="1">
    <citation type="submission" date="2021-04" db="EMBL/GenBank/DDBJ databases">
        <authorList>
            <person name="Chebbi M.A.C M."/>
        </authorList>
    </citation>
    <scope>NUCLEOTIDE SEQUENCE</scope>
</reference>
<keyword evidence="1" id="KW-0472">Membrane</keyword>
<dbReference type="AlphaFoldDB" id="A0A8J2H5K4"/>
<dbReference type="Pfam" id="PF01683">
    <property type="entry name" value="EB"/>
    <property type="match status" value="2"/>
</dbReference>
<feature type="signal peptide" evidence="2">
    <location>
        <begin position="1"/>
        <end position="18"/>
    </location>
</feature>
<proteinExistence type="predicted"/>
<comment type="caution">
    <text evidence="4">The sequence shown here is derived from an EMBL/GenBank/DDBJ whole genome shotgun (WGS) entry which is preliminary data.</text>
</comment>
<evidence type="ECO:0000259" key="3">
    <source>
        <dbReference type="Pfam" id="PF01683"/>
    </source>
</evidence>
<keyword evidence="2" id="KW-0732">Signal</keyword>
<dbReference type="Proteomes" id="UP000786811">
    <property type="component" value="Unassembled WGS sequence"/>
</dbReference>
<dbReference type="PANTHER" id="PTHR39069:SF8">
    <property type="entry name" value="FI17111P1"/>
    <property type="match status" value="1"/>
</dbReference>
<dbReference type="PANTHER" id="PTHR39069">
    <property type="entry name" value="ECDYSONE-INDUCIBLE GENE E1, ISOFORM A"/>
    <property type="match status" value="1"/>
</dbReference>
<dbReference type="OrthoDB" id="504708at2759"/>
<dbReference type="InterPro" id="IPR006149">
    <property type="entry name" value="EB_dom"/>
</dbReference>
<accession>A0A8J2H5K4</accession>
<organism evidence="4 5">
    <name type="scientific">Cotesia congregata</name>
    <name type="common">Parasitoid wasp</name>
    <name type="synonym">Apanteles congregatus</name>
    <dbReference type="NCBI Taxonomy" id="51543"/>
    <lineage>
        <taxon>Eukaryota</taxon>
        <taxon>Metazoa</taxon>
        <taxon>Ecdysozoa</taxon>
        <taxon>Arthropoda</taxon>
        <taxon>Hexapoda</taxon>
        <taxon>Insecta</taxon>
        <taxon>Pterygota</taxon>
        <taxon>Neoptera</taxon>
        <taxon>Endopterygota</taxon>
        <taxon>Hymenoptera</taxon>
        <taxon>Apocrita</taxon>
        <taxon>Ichneumonoidea</taxon>
        <taxon>Braconidae</taxon>
        <taxon>Microgastrinae</taxon>
        <taxon>Cotesia</taxon>
    </lineage>
</organism>
<feature type="domain" description="EB" evidence="3">
    <location>
        <begin position="161"/>
        <end position="216"/>
    </location>
</feature>
<gene>
    <name evidence="4" type="ORF">HICCMSTLAB_LOCUS1012</name>
</gene>
<keyword evidence="1" id="KW-1133">Transmembrane helix</keyword>